<feature type="binding site" evidence="7">
    <location>
        <position position="518"/>
    </location>
    <ligand>
        <name>deamido-NAD(+)</name>
        <dbReference type="ChEBI" id="CHEBI:58437"/>
        <note>ligand shared between two neighboring subunits</note>
    </ligand>
</feature>
<comment type="function">
    <text evidence="7">Catalyzes the ATP-dependent amidation of deamido-NAD to form NAD. Uses L-glutamine as a nitrogen source.</text>
</comment>
<feature type="active site" description="Proton acceptor; for glutaminase activity" evidence="7">
    <location>
        <position position="40"/>
    </location>
</feature>
<comment type="catalytic activity">
    <reaction evidence="7 8">
        <text>deamido-NAD(+) + L-glutamine + ATP + H2O = L-glutamate + AMP + diphosphate + NAD(+) + H(+)</text>
        <dbReference type="Rhea" id="RHEA:24384"/>
        <dbReference type="ChEBI" id="CHEBI:15377"/>
        <dbReference type="ChEBI" id="CHEBI:15378"/>
        <dbReference type="ChEBI" id="CHEBI:29985"/>
        <dbReference type="ChEBI" id="CHEBI:30616"/>
        <dbReference type="ChEBI" id="CHEBI:33019"/>
        <dbReference type="ChEBI" id="CHEBI:57540"/>
        <dbReference type="ChEBI" id="CHEBI:58359"/>
        <dbReference type="ChEBI" id="CHEBI:58437"/>
        <dbReference type="ChEBI" id="CHEBI:456215"/>
        <dbReference type="EC" id="6.3.5.1"/>
    </reaction>
</comment>
<keyword evidence="6 7" id="KW-0520">NAD</keyword>
<dbReference type="FunFam" id="3.40.50.620:FF:000106">
    <property type="entry name" value="Glutamine-dependent NAD(+) synthetase"/>
    <property type="match status" value="1"/>
</dbReference>
<evidence type="ECO:0000256" key="7">
    <source>
        <dbReference type="HAMAP-Rule" id="MF_02090"/>
    </source>
</evidence>
<comment type="similarity">
    <text evidence="2 7 8">In the C-terminal section; belongs to the NAD synthetase family.</text>
</comment>
<comment type="similarity">
    <text evidence="9">Belongs to the NAD synthetase family.</text>
</comment>
<organism evidence="11">
    <name type="scientific">candidate division WOR-3 bacterium</name>
    <dbReference type="NCBI Taxonomy" id="2052148"/>
    <lineage>
        <taxon>Bacteria</taxon>
        <taxon>Bacteria division WOR-3</taxon>
    </lineage>
</organism>
<dbReference type="GO" id="GO:0003952">
    <property type="term" value="F:NAD+ synthase (glutamine-hydrolyzing) activity"/>
    <property type="evidence" value="ECO:0007669"/>
    <property type="project" value="UniProtKB-UniRule"/>
</dbReference>
<feature type="domain" description="CN hydrolase" evidence="10">
    <location>
        <begin position="1"/>
        <end position="259"/>
    </location>
</feature>
<dbReference type="CDD" id="cd00553">
    <property type="entry name" value="NAD_synthase"/>
    <property type="match status" value="1"/>
</dbReference>
<dbReference type="SUPFAM" id="SSF52402">
    <property type="entry name" value="Adenine nucleotide alpha hydrolases-like"/>
    <property type="match status" value="1"/>
</dbReference>
<dbReference type="GO" id="GO:0009435">
    <property type="term" value="P:NAD+ biosynthetic process"/>
    <property type="evidence" value="ECO:0007669"/>
    <property type="project" value="UniProtKB-UniRule"/>
</dbReference>
<evidence type="ECO:0000313" key="11">
    <source>
        <dbReference type="EMBL" id="HGV98437.1"/>
    </source>
</evidence>
<dbReference type="Pfam" id="PF02540">
    <property type="entry name" value="NAD_synthase"/>
    <property type="match status" value="1"/>
</dbReference>
<feature type="active site" description="Nucleophile; for glutaminase activity" evidence="7">
    <location>
        <position position="150"/>
    </location>
</feature>
<dbReference type="PROSITE" id="PS50263">
    <property type="entry name" value="CN_HYDROLASE"/>
    <property type="match status" value="1"/>
</dbReference>
<proteinExistence type="inferred from homology"/>
<evidence type="ECO:0000256" key="3">
    <source>
        <dbReference type="ARBA" id="ARBA00022598"/>
    </source>
</evidence>
<sequence length="545" mass="61371">MKIAIAQLNPVVGDVEGNLNRIIQTVKEMDKKADLIIFPELFLCGYPPQDLLERRWFIKKIERAIEEVVRISAHYPDIGIIFGTPYPTYKNSGRGLYNSAIFIHFGLINHIQHKSLLPTYDVFDEARYFDPASEVNTIKFKGENIGISICEDAWNIPELWQRQVYDNDPIEILVQKGSTLLVNISASPFTVGKDEIRFKILRNHTRKYGIPFLFVNQVGANDELIFDGQSMFIDKNGMPVEVLPPFEECVKIIDTEIEGRLENYKFREHIESVYRALILGVRDYLYKCGFKRVVIGLSGGIDSSVVACIAVESIGKENVLGVTMPGPFSSKGSIEDSKRLAENLGIEFRIIPITSLYESYLKTLKETFIGQKIDITEENIQARIRGNILMAISNKFGSLVLTTGNKSELAVGYCTLYGDMSGGLAVISDVPKTMVYKLAEFINRNKEIIPKAIIKKPPSAELKPNQLDQDTLPPYEILDPILQYYIEDGLSGEEIVARGFGPEIVDWVIKAVNRSEYKRRQAPPGLKVTSKAFGLGRRMPIAAKF</sequence>
<dbReference type="InterPro" id="IPR022310">
    <property type="entry name" value="NAD/GMP_synthase"/>
</dbReference>
<evidence type="ECO:0000256" key="1">
    <source>
        <dbReference type="ARBA" id="ARBA00005188"/>
    </source>
</evidence>
<dbReference type="SUPFAM" id="SSF56317">
    <property type="entry name" value="Carbon-nitrogen hydrolase"/>
    <property type="match status" value="1"/>
</dbReference>
<evidence type="ECO:0000256" key="5">
    <source>
        <dbReference type="ARBA" id="ARBA00022840"/>
    </source>
</evidence>
<evidence type="ECO:0000256" key="9">
    <source>
        <dbReference type="RuleBase" id="RU003811"/>
    </source>
</evidence>
<protein>
    <recommendedName>
        <fullName evidence="7 8">Glutamine-dependent NAD(+) synthetase</fullName>
        <ecNumber evidence="7 8">6.3.5.1</ecNumber>
    </recommendedName>
    <alternativeName>
        <fullName evidence="7 8">NAD(+) synthase [glutamine-hydrolyzing]</fullName>
    </alternativeName>
</protein>
<feature type="binding site" evidence="7">
    <location>
        <position position="379"/>
    </location>
    <ligand>
        <name>deamido-NAD(+)</name>
        <dbReference type="ChEBI" id="CHEBI:58437"/>
        <note>ligand shared between two neighboring subunits</note>
    </ligand>
</feature>
<dbReference type="PIRSF" id="PIRSF006630">
    <property type="entry name" value="NADS_GAT"/>
    <property type="match status" value="1"/>
</dbReference>
<dbReference type="Gene3D" id="3.40.50.620">
    <property type="entry name" value="HUPs"/>
    <property type="match status" value="1"/>
</dbReference>
<keyword evidence="4 7" id="KW-0547">Nucleotide-binding</keyword>
<dbReference type="EC" id="6.3.5.1" evidence="7 8"/>
<feature type="binding site" evidence="7">
    <location>
        <position position="187"/>
    </location>
    <ligand>
        <name>L-glutamine</name>
        <dbReference type="ChEBI" id="CHEBI:58359"/>
    </ligand>
</feature>
<dbReference type="InterPro" id="IPR036526">
    <property type="entry name" value="C-N_Hydrolase_sf"/>
</dbReference>
<comment type="caution">
    <text evidence="11">The sequence shown here is derived from an EMBL/GenBank/DDBJ whole genome shotgun (WGS) entry which is preliminary data.</text>
</comment>
<comment type="caution">
    <text evidence="7">Lacks conserved residue(s) required for the propagation of feature annotation.</text>
</comment>
<evidence type="ECO:0000256" key="4">
    <source>
        <dbReference type="ARBA" id="ARBA00022741"/>
    </source>
</evidence>
<evidence type="ECO:0000256" key="8">
    <source>
        <dbReference type="PIRNR" id="PIRNR006630"/>
    </source>
</evidence>
<dbReference type="PANTHER" id="PTHR23090">
    <property type="entry name" value="NH 3 /GLUTAMINE-DEPENDENT NAD + SYNTHETASE"/>
    <property type="match status" value="1"/>
</dbReference>
<accession>A0A7C4XLX3</accession>
<dbReference type="UniPathway" id="UPA00253">
    <property type="reaction ID" value="UER00334"/>
</dbReference>
<reference evidence="11" key="1">
    <citation type="journal article" date="2020" name="mSystems">
        <title>Genome- and Community-Level Interaction Insights into Carbon Utilization and Element Cycling Functions of Hydrothermarchaeota in Hydrothermal Sediment.</title>
        <authorList>
            <person name="Zhou Z."/>
            <person name="Liu Y."/>
            <person name="Xu W."/>
            <person name="Pan J."/>
            <person name="Luo Z.H."/>
            <person name="Li M."/>
        </authorList>
    </citation>
    <scope>NUCLEOTIDE SEQUENCE [LARGE SCALE GENOMIC DNA]</scope>
    <source>
        <strain evidence="11">SpSt-774</strain>
    </source>
</reference>
<dbReference type="InterPro" id="IPR014445">
    <property type="entry name" value="Gln-dep_NAD_synthase"/>
</dbReference>
<gene>
    <name evidence="7" type="primary">nadE</name>
    <name evidence="11" type="ORF">ENV60_09120</name>
</gene>
<dbReference type="GO" id="GO:0005737">
    <property type="term" value="C:cytoplasm"/>
    <property type="evidence" value="ECO:0007669"/>
    <property type="project" value="InterPro"/>
</dbReference>
<feature type="binding site" evidence="7">
    <location>
        <position position="403"/>
    </location>
    <ligand>
        <name>ATP</name>
        <dbReference type="ChEBI" id="CHEBI:30616"/>
    </ligand>
</feature>
<dbReference type="InterPro" id="IPR003010">
    <property type="entry name" value="C-N_Hydrolase"/>
</dbReference>
<dbReference type="GO" id="GO:0004359">
    <property type="term" value="F:glutaminase activity"/>
    <property type="evidence" value="ECO:0007669"/>
    <property type="project" value="InterPro"/>
</dbReference>
<comment type="pathway">
    <text evidence="1 7 8">Cofactor biosynthesis; NAD(+) biosynthesis; NAD(+) from deamido-NAD(+) (L-Gln route): step 1/1.</text>
</comment>
<feature type="active site" description="For glutaminase activity" evidence="7">
    <location>
        <position position="114"/>
    </location>
</feature>
<dbReference type="InterPro" id="IPR003694">
    <property type="entry name" value="NAD_synthase"/>
</dbReference>
<keyword evidence="5 7" id="KW-0067">ATP-binding</keyword>
<dbReference type="GO" id="GO:0005524">
    <property type="term" value="F:ATP binding"/>
    <property type="evidence" value="ECO:0007669"/>
    <property type="project" value="UniProtKB-UniRule"/>
</dbReference>
<evidence type="ECO:0000256" key="6">
    <source>
        <dbReference type="ARBA" id="ARBA00023027"/>
    </source>
</evidence>
<dbReference type="Pfam" id="PF00795">
    <property type="entry name" value="CN_hydrolase"/>
    <property type="match status" value="1"/>
</dbReference>
<feature type="binding site" evidence="7">
    <location>
        <begin position="296"/>
        <end position="303"/>
    </location>
    <ligand>
        <name>ATP</name>
        <dbReference type="ChEBI" id="CHEBI:30616"/>
    </ligand>
</feature>
<feature type="binding site" evidence="7">
    <location>
        <position position="120"/>
    </location>
    <ligand>
        <name>L-glutamine</name>
        <dbReference type="ChEBI" id="CHEBI:58359"/>
    </ligand>
</feature>
<dbReference type="AlphaFoldDB" id="A0A7C4XLX3"/>
<dbReference type="EMBL" id="DTGZ01000172">
    <property type="protein sequence ID" value="HGV98437.1"/>
    <property type="molecule type" value="Genomic_DNA"/>
</dbReference>
<dbReference type="GO" id="GO:0008795">
    <property type="term" value="F:NAD+ synthase activity"/>
    <property type="evidence" value="ECO:0007669"/>
    <property type="project" value="UniProtKB-UniRule"/>
</dbReference>
<name>A0A7C4XLX3_UNCW3</name>
<dbReference type="PANTHER" id="PTHR23090:SF9">
    <property type="entry name" value="GLUTAMINE-DEPENDENT NAD(+) SYNTHETASE"/>
    <property type="match status" value="1"/>
</dbReference>
<feature type="binding site" evidence="7">
    <location>
        <position position="193"/>
    </location>
    <ligand>
        <name>L-glutamine</name>
        <dbReference type="ChEBI" id="CHEBI:58359"/>
    </ligand>
</feature>
<dbReference type="NCBIfam" id="TIGR00552">
    <property type="entry name" value="nadE"/>
    <property type="match status" value="1"/>
</dbReference>
<keyword evidence="3 7" id="KW-0436">Ligase</keyword>
<evidence type="ECO:0000256" key="2">
    <source>
        <dbReference type="ARBA" id="ARBA00007145"/>
    </source>
</evidence>
<evidence type="ECO:0000259" key="10">
    <source>
        <dbReference type="PROSITE" id="PS50263"/>
    </source>
</evidence>
<dbReference type="HAMAP" id="MF_02090">
    <property type="entry name" value="NadE_glutamine_dep"/>
    <property type="match status" value="1"/>
</dbReference>
<dbReference type="Gene3D" id="3.60.110.10">
    <property type="entry name" value="Carbon-nitrogen hydrolase"/>
    <property type="match status" value="1"/>
</dbReference>
<feature type="binding site" evidence="7">
    <location>
        <position position="408"/>
    </location>
    <ligand>
        <name>deamido-NAD(+)</name>
        <dbReference type="ChEBI" id="CHEBI:58437"/>
        <note>ligand shared between two neighboring subunits</note>
    </ligand>
</feature>
<dbReference type="NCBIfam" id="NF010588">
    <property type="entry name" value="PRK13981.1"/>
    <property type="match status" value="1"/>
</dbReference>
<dbReference type="CDD" id="cd07570">
    <property type="entry name" value="GAT_Gln-NAD-synth"/>
    <property type="match status" value="1"/>
</dbReference>
<dbReference type="InterPro" id="IPR014729">
    <property type="entry name" value="Rossmann-like_a/b/a_fold"/>
</dbReference>